<name>K0S9P0_THAOC</name>
<comment type="caution">
    <text evidence="2">The sequence shown here is derived from an EMBL/GenBank/DDBJ whole genome shotgun (WGS) entry which is preliminary data.</text>
</comment>
<sequence length="311" mass="35209">MEIDEAINRRSYVSFDMFEAESEVEYCTDQATIFEFIRGRIPNISDDLINELFGEGKNGVRLRSFKRFDSGCLDVAKLKMSQAKIKGVDEPVILIELPCTPSMKSEIYGGALVFSRDGVYLASKSRCDCPNGCYFCSHMLAKFVYFRLIQIRPQWTAEDFKSVMPDPIKSLQGLPIQVQYVFKQEDEQCRIASKIVARELAREVPGYSSNQSSGVDRTEDIEEARAMLDDIERSKLGGGKKVDSISLSDMLDKFLANTKEAVELDTASNCGRKKKSEKAKVKSQDIHAYNQETMNGPLPRIRQQEKIFKAQ</sequence>
<protein>
    <recommendedName>
        <fullName evidence="4">SWIM-type domain-containing protein</fullName>
    </recommendedName>
</protein>
<organism evidence="2 3">
    <name type="scientific">Thalassiosira oceanica</name>
    <name type="common">Marine diatom</name>
    <dbReference type="NCBI Taxonomy" id="159749"/>
    <lineage>
        <taxon>Eukaryota</taxon>
        <taxon>Sar</taxon>
        <taxon>Stramenopiles</taxon>
        <taxon>Ochrophyta</taxon>
        <taxon>Bacillariophyta</taxon>
        <taxon>Coscinodiscophyceae</taxon>
        <taxon>Thalassiosirophycidae</taxon>
        <taxon>Thalassiosirales</taxon>
        <taxon>Thalassiosiraceae</taxon>
        <taxon>Thalassiosira</taxon>
    </lineage>
</organism>
<dbReference type="EMBL" id="AGNL01019210">
    <property type="protein sequence ID" value="EJK62000.1"/>
    <property type="molecule type" value="Genomic_DNA"/>
</dbReference>
<evidence type="ECO:0000313" key="3">
    <source>
        <dbReference type="Proteomes" id="UP000266841"/>
    </source>
</evidence>
<proteinExistence type="predicted"/>
<accession>K0S9P0</accession>
<gene>
    <name evidence="2" type="ORF">THAOC_17411</name>
</gene>
<dbReference type="AlphaFoldDB" id="K0S9P0"/>
<feature type="compositionally biased region" description="Basic and acidic residues" evidence="1">
    <location>
        <begin position="302"/>
        <end position="311"/>
    </location>
</feature>
<evidence type="ECO:0000256" key="1">
    <source>
        <dbReference type="SAM" id="MobiDB-lite"/>
    </source>
</evidence>
<dbReference type="Proteomes" id="UP000266841">
    <property type="component" value="Unassembled WGS sequence"/>
</dbReference>
<keyword evidence="3" id="KW-1185">Reference proteome</keyword>
<feature type="region of interest" description="Disordered" evidence="1">
    <location>
        <begin position="269"/>
        <end position="311"/>
    </location>
</feature>
<reference evidence="2 3" key="1">
    <citation type="journal article" date="2012" name="Genome Biol.">
        <title>Genome and low-iron response of an oceanic diatom adapted to chronic iron limitation.</title>
        <authorList>
            <person name="Lommer M."/>
            <person name="Specht M."/>
            <person name="Roy A.S."/>
            <person name="Kraemer L."/>
            <person name="Andreson R."/>
            <person name="Gutowska M.A."/>
            <person name="Wolf J."/>
            <person name="Bergner S.V."/>
            <person name="Schilhabel M.B."/>
            <person name="Klostermeier U.C."/>
            <person name="Beiko R.G."/>
            <person name="Rosenstiel P."/>
            <person name="Hippler M."/>
            <person name="Laroche J."/>
        </authorList>
    </citation>
    <scope>NUCLEOTIDE SEQUENCE [LARGE SCALE GENOMIC DNA]</scope>
    <source>
        <strain evidence="2 3">CCMP1005</strain>
    </source>
</reference>
<evidence type="ECO:0008006" key="4">
    <source>
        <dbReference type="Google" id="ProtNLM"/>
    </source>
</evidence>
<evidence type="ECO:0000313" key="2">
    <source>
        <dbReference type="EMBL" id="EJK62000.1"/>
    </source>
</evidence>